<accession>A0ABY6Z4E7</accession>
<sequence length="48" mass="5146">MAVLMNASLIECAAKTGFEEAASHLWPPICRDQALDALSHTMGGFIRA</sequence>
<organism evidence="1 2">
    <name type="scientific">Alicyclobacillus dauci</name>
    <dbReference type="NCBI Taxonomy" id="1475485"/>
    <lineage>
        <taxon>Bacteria</taxon>
        <taxon>Bacillati</taxon>
        <taxon>Bacillota</taxon>
        <taxon>Bacilli</taxon>
        <taxon>Bacillales</taxon>
        <taxon>Alicyclobacillaceae</taxon>
        <taxon>Alicyclobacillus</taxon>
    </lineage>
</organism>
<reference evidence="1" key="1">
    <citation type="submission" date="2022-08" db="EMBL/GenBank/DDBJ databases">
        <title>Alicyclobacillus dauci DSM2870, complete genome.</title>
        <authorList>
            <person name="Wang Q."/>
            <person name="Cai R."/>
            <person name="Wang Z."/>
        </authorList>
    </citation>
    <scope>NUCLEOTIDE SEQUENCE</scope>
    <source>
        <strain evidence="1">DSM 28700</strain>
    </source>
</reference>
<evidence type="ECO:0000313" key="2">
    <source>
        <dbReference type="Proteomes" id="UP001164803"/>
    </source>
</evidence>
<gene>
    <name evidence="1" type="ORF">NZD86_22365</name>
</gene>
<evidence type="ECO:0000313" key="1">
    <source>
        <dbReference type="EMBL" id="WAH36875.1"/>
    </source>
</evidence>
<proteinExistence type="predicted"/>
<protein>
    <submittedName>
        <fullName evidence="1">Uncharacterized protein</fullName>
    </submittedName>
</protein>
<dbReference type="RefSeq" id="WP_268044273.1">
    <property type="nucleotide sequence ID" value="NZ_CP104064.1"/>
</dbReference>
<dbReference type="Proteomes" id="UP001164803">
    <property type="component" value="Chromosome"/>
</dbReference>
<dbReference type="EMBL" id="CP104064">
    <property type="protein sequence ID" value="WAH36875.1"/>
    <property type="molecule type" value="Genomic_DNA"/>
</dbReference>
<keyword evidence="2" id="KW-1185">Reference proteome</keyword>
<name>A0ABY6Z4E7_9BACL</name>